<dbReference type="GO" id="GO:0046872">
    <property type="term" value="F:metal ion binding"/>
    <property type="evidence" value="ECO:0007669"/>
    <property type="project" value="UniProtKB-KW"/>
</dbReference>
<feature type="domain" description="PIN" evidence="8">
    <location>
        <begin position="11"/>
        <end position="109"/>
    </location>
</feature>
<reference evidence="9 10" key="1">
    <citation type="journal article" date="2007" name="Genome Res.">
        <title>Lateral gene transfer between obligate intracellular bacteria: evidence from the Rickettsia massiliae genome.</title>
        <authorList>
            <person name="Blanc G."/>
            <person name="Ogata H."/>
            <person name="Robert C."/>
            <person name="Audic S."/>
            <person name="Claverie J.-M."/>
            <person name="Raoult D."/>
        </authorList>
    </citation>
    <scope>NUCLEOTIDE SEQUENCE [LARGE SCALE GENOMIC DNA]</scope>
    <source>
        <strain evidence="10">Mtu5</strain>
    </source>
</reference>
<evidence type="ECO:0000256" key="5">
    <source>
        <dbReference type="ARBA" id="ARBA00022801"/>
    </source>
</evidence>
<dbReference type="Proteomes" id="UP000001311">
    <property type="component" value="Chromosome"/>
</dbReference>
<evidence type="ECO:0000256" key="6">
    <source>
        <dbReference type="ARBA" id="ARBA00022842"/>
    </source>
</evidence>
<protein>
    <submittedName>
        <fullName evidence="9">Toxin of toxin-antitoxin (TA) system VapC</fullName>
    </submittedName>
</protein>
<keyword evidence="5" id="KW-0378">Hydrolase</keyword>
<dbReference type="Gene3D" id="3.40.50.1010">
    <property type="entry name" value="5'-nuclease"/>
    <property type="match status" value="1"/>
</dbReference>
<dbReference type="GO" id="GO:0016787">
    <property type="term" value="F:hydrolase activity"/>
    <property type="evidence" value="ECO:0007669"/>
    <property type="project" value="UniProtKB-KW"/>
</dbReference>
<sequence length="120" mass="13743">MSNGHITVRHYDQAYISPIVLTELLIGVDRVKNENKRIKCLAFIEYVKSLFTILPFGIEEVYTYERIIHDLYTQRITTIGTHDMLIAATAITKGFPILTLNVKDFKRIQGLEVLTVSSKD</sequence>
<dbReference type="InterPro" id="IPR002716">
    <property type="entry name" value="PIN_dom"/>
</dbReference>
<evidence type="ECO:0000256" key="4">
    <source>
        <dbReference type="ARBA" id="ARBA00022723"/>
    </source>
</evidence>
<accession>A8F146</accession>
<dbReference type="HOGENOM" id="CLU_118482_7_0_5"/>
<dbReference type="PANTHER" id="PTHR33653">
    <property type="entry name" value="RIBONUCLEASE VAPC2"/>
    <property type="match status" value="1"/>
</dbReference>
<evidence type="ECO:0000256" key="7">
    <source>
        <dbReference type="ARBA" id="ARBA00038093"/>
    </source>
</evidence>
<evidence type="ECO:0000313" key="10">
    <source>
        <dbReference type="Proteomes" id="UP000001311"/>
    </source>
</evidence>
<dbReference type="InterPro" id="IPR029060">
    <property type="entry name" value="PIN-like_dom_sf"/>
</dbReference>
<dbReference type="SUPFAM" id="SSF88723">
    <property type="entry name" value="PIN domain-like"/>
    <property type="match status" value="1"/>
</dbReference>
<comment type="similarity">
    <text evidence="7">Belongs to the PINc/VapC protein family.</text>
</comment>
<keyword evidence="10" id="KW-1185">Reference proteome</keyword>
<comment type="cofactor">
    <cofactor evidence="1">
        <name>Mg(2+)</name>
        <dbReference type="ChEBI" id="CHEBI:18420"/>
    </cofactor>
</comment>
<dbReference type="KEGG" id="rms:RMA_0390"/>
<evidence type="ECO:0000259" key="8">
    <source>
        <dbReference type="Pfam" id="PF01850"/>
    </source>
</evidence>
<keyword evidence="6" id="KW-0460">Magnesium</keyword>
<dbReference type="Pfam" id="PF01850">
    <property type="entry name" value="PIN"/>
    <property type="match status" value="1"/>
</dbReference>
<name>A8F146_RICM5</name>
<gene>
    <name evidence="9" type="primary">vapC1</name>
    <name evidence="9" type="ordered locus">RMA_0390</name>
</gene>
<dbReference type="EMBL" id="CP000683">
    <property type="protein sequence ID" value="ABV84632.1"/>
    <property type="molecule type" value="Genomic_DNA"/>
</dbReference>
<evidence type="ECO:0000256" key="3">
    <source>
        <dbReference type="ARBA" id="ARBA00022722"/>
    </source>
</evidence>
<dbReference type="AlphaFoldDB" id="A8F146"/>
<evidence type="ECO:0000313" key="9">
    <source>
        <dbReference type="EMBL" id="ABV84632.1"/>
    </source>
</evidence>
<dbReference type="GO" id="GO:0004518">
    <property type="term" value="F:nuclease activity"/>
    <property type="evidence" value="ECO:0007669"/>
    <property type="project" value="UniProtKB-KW"/>
</dbReference>
<keyword evidence="3" id="KW-0540">Nuclease</keyword>
<evidence type="ECO:0000256" key="1">
    <source>
        <dbReference type="ARBA" id="ARBA00001946"/>
    </source>
</evidence>
<dbReference type="PANTHER" id="PTHR33653:SF1">
    <property type="entry name" value="RIBONUCLEASE VAPC2"/>
    <property type="match status" value="1"/>
</dbReference>
<keyword evidence="2" id="KW-1277">Toxin-antitoxin system</keyword>
<keyword evidence="4" id="KW-0479">Metal-binding</keyword>
<dbReference type="InterPro" id="IPR050556">
    <property type="entry name" value="Type_II_TA_system_RNase"/>
</dbReference>
<proteinExistence type="inferred from homology"/>
<organism evidence="9 10">
    <name type="scientific">Rickettsia massiliae (strain Mtu5)</name>
    <dbReference type="NCBI Taxonomy" id="416276"/>
    <lineage>
        <taxon>Bacteria</taxon>
        <taxon>Pseudomonadati</taxon>
        <taxon>Pseudomonadota</taxon>
        <taxon>Alphaproteobacteria</taxon>
        <taxon>Rickettsiales</taxon>
        <taxon>Rickettsiaceae</taxon>
        <taxon>Rickettsieae</taxon>
        <taxon>Rickettsia</taxon>
        <taxon>spotted fever group</taxon>
    </lineage>
</organism>
<evidence type="ECO:0000256" key="2">
    <source>
        <dbReference type="ARBA" id="ARBA00022649"/>
    </source>
</evidence>